<dbReference type="InterPro" id="IPR008984">
    <property type="entry name" value="SMAD_FHA_dom_sf"/>
</dbReference>
<feature type="region of interest" description="Disordered" evidence="2">
    <location>
        <begin position="204"/>
        <end position="357"/>
    </location>
</feature>
<comment type="caution">
    <text evidence="4">The sequence shown here is derived from an EMBL/GenBank/DDBJ whole genome shotgun (WGS) entry which is preliminary data.</text>
</comment>
<dbReference type="SUPFAM" id="SSF49879">
    <property type="entry name" value="SMAD/FHA domain"/>
    <property type="match status" value="1"/>
</dbReference>
<dbReference type="OrthoDB" id="3240300at2"/>
<feature type="compositionally biased region" description="Polar residues" evidence="2">
    <location>
        <begin position="247"/>
        <end position="263"/>
    </location>
</feature>
<evidence type="ECO:0000313" key="4">
    <source>
        <dbReference type="EMBL" id="PJM75655.1"/>
    </source>
</evidence>
<dbReference type="EMBL" id="PEBK01000003">
    <property type="protein sequence ID" value="PJM75655.1"/>
    <property type="molecule type" value="Genomic_DNA"/>
</dbReference>
<dbReference type="InterPro" id="IPR057893">
    <property type="entry name" value="LRV_2"/>
</dbReference>
<reference evidence="4 5" key="1">
    <citation type="submission" date="2017-10" db="EMBL/GenBank/DDBJ databases">
        <title>Draft genome sequences of strains TRE 1, TRE 9, TRE H and TRI 7, isolated from tamarins, belonging to four potential novel Bifidobacterium species.</title>
        <authorList>
            <person name="Mattarelli P."/>
            <person name="Modesto M."/>
            <person name="Puglisi E."/>
            <person name="Morelli L."/>
            <person name="Spezio C."/>
            <person name="Bonetti A."/>
            <person name="Sandri C."/>
        </authorList>
    </citation>
    <scope>NUCLEOTIDE SEQUENCE [LARGE SCALE GENOMIC DNA]</scope>
    <source>
        <strain evidence="5">TRI7</strain>
    </source>
</reference>
<gene>
    <name evidence="4" type="ORF">CSQ87_04345</name>
</gene>
<sequence>MPKWCVSVSERMEEARTVSDQQWLIRVNGVDEMRVDAGQHVVIGRKPLRPAPVEEGSIRLDVPDLTKSMSKRHARFSVADSGNASIEDLGSTNGTYVVRDDGELMRVPVNKDFLLPRSPMRFQFGDVPVDFVKVEAQETPAAQPVADLFSYAKPGSAPEPEVDPANMSVDDILDLRAGEPTGLLSTSKVRSRIDALHDQALADHAVQPSVVEPSAGQPVSEGTDAESHAGEHAGEHEADHAAQAESRSQSGIQTQSGAQSDAQSDTRADARSDAQTADGFGHDVEHGVGHDAGHGASFALPLSGGNGGNDAAEQDSRDLFRDAAASQPTGSGQSVDVNPAAVDQSGDGDQPAGGQTYAPVFEAGSVFDRLSKGELNKPEPGIVVDGFSSDDAKITRDFDVQFEMARHPQLLPFLAMNPSLYDDLYAWLEVQGDADIDRALAANQGYHEYQAVKGE</sequence>
<evidence type="ECO:0000259" key="3">
    <source>
        <dbReference type="PROSITE" id="PS50006"/>
    </source>
</evidence>
<name>A0A2M9HFQ7_9BIFI</name>
<dbReference type="SMART" id="SM00240">
    <property type="entry name" value="FHA"/>
    <property type="match status" value="1"/>
</dbReference>
<dbReference type="Pfam" id="PF25591">
    <property type="entry name" value="LRV_2"/>
    <property type="match status" value="1"/>
</dbReference>
<protein>
    <recommendedName>
        <fullName evidence="3">FHA domain-containing protein</fullName>
    </recommendedName>
</protein>
<evidence type="ECO:0000313" key="5">
    <source>
        <dbReference type="Proteomes" id="UP000231451"/>
    </source>
</evidence>
<dbReference type="Proteomes" id="UP000231451">
    <property type="component" value="Unassembled WGS sequence"/>
</dbReference>
<keyword evidence="1" id="KW-0597">Phosphoprotein</keyword>
<feature type="domain" description="FHA" evidence="3">
    <location>
        <begin position="41"/>
        <end position="97"/>
    </location>
</feature>
<organism evidence="4 5">
    <name type="scientific">Bifidobacterium simiarum</name>
    <dbReference type="NCBI Taxonomy" id="2045441"/>
    <lineage>
        <taxon>Bacteria</taxon>
        <taxon>Bacillati</taxon>
        <taxon>Actinomycetota</taxon>
        <taxon>Actinomycetes</taxon>
        <taxon>Bifidobacteriales</taxon>
        <taxon>Bifidobacteriaceae</taxon>
        <taxon>Bifidobacterium</taxon>
    </lineage>
</organism>
<feature type="compositionally biased region" description="Basic and acidic residues" evidence="2">
    <location>
        <begin position="225"/>
        <end position="242"/>
    </location>
</feature>
<dbReference type="CDD" id="cd00060">
    <property type="entry name" value="FHA"/>
    <property type="match status" value="1"/>
</dbReference>
<dbReference type="PROSITE" id="PS50006">
    <property type="entry name" value="FHA_DOMAIN"/>
    <property type="match status" value="1"/>
</dbReference>
<dbReference type="InterPro" id="IPR000253">
    <property type="entry name" value="FHA_dom"/>
</dbReference>
<evidence type="ECO:0000256" key="1">
    <source>
        <dbReference type="ARBA" id="ARBA00022553"/>
    </source>
</evidence>
<keyword evidence="5" id="KW-1185">Reference proteome</keyword>
<dbReference type="Pfam" id="PF00498">
    <property type="entry name" value="FHA"/>
    <property type="match status" value="1"/>
</dbReference>
<feature type="compositionally biased region" description="Basic and acidic residues" evidence="2">
    <location>
        <begin position="280"/>
        <end position="293"/>
    </location>
</feature>
<dbReference type="Gene3D" id="2.60.200.20">
    <property type="match status" value="1"/>
</dbReference>
<dbReference type="AlphaFoldDB" id="A0A2M9HFQ7"/>
<evidence type="ECO:0000256" key="2">
    <source>
        <dbReference type="SAM" id="MobiDB-lite"/>
    </source>
</evidence>
<feature type="compositionally biased region" description="Polar residues" evidence="2">
    <location>
        <begin position="326"/>
        <end position="336"/>
    </location>
</feature>
<proteinExistence type="predicted"/>
<accession>A0A2M9HFQ7</accession>